<organism evidence="5 6">
    <name type="scientific">Cohnella silvisoli</name>
    <dbReference type="NCBI Taxonomy" id="2873699"/>
    <lineage>
        <taxon>Bacteria</taxon>
        <taxon>Bacillati</taxon>
        <taxon>Bacillota</taxon>
        <taxon>Bacilli</taxon>
        <taxon>Bacillales</taxon>
        <taxon>Paenibacillaceae</taxon>
        <taxon>Cohnella</taxon>
    </lineage>
</organism>
<dbReference type="CDD" id="cd13585">
    <property type="entry name" value="PBP2_TMBP_like"/>
    <property type="match status" value="1"/>
</dbReference>
<gene>
    <name evidence="5" type="ORF">QJS35_00955</name>
</gene>
<dbReference type="Gene3D" id="3.40.190.10">
    <property type="entry name" value="Periplasmic binding protein-like II"/>
    <property type="match status" value="1"/>
</dbReference>
<comment type="similarity">
    <text evidence="1">Belongs to the bacterial solute-binding protein 1 family.</text>
</comment>
<dbReference type="PANTHER" id="PTHR43649">
    <property type="entry name" value="ARABINOSE-BINDING PROTEIN-RELATED"/>
    <property type="match status" value="1"/>
</dbReference>
<dbReference type="InterPro" id="IPR006059">
    <property type="entry name" value="SBP"/>
</dbReference>
<evidence type="ECO:0000256" key="4">
    <source>
        <dbReference type="SAM" id="MobiDB-lite"/>
    </source>
</evidence>
<name>A0ABV1KLE7_9BACL</name>
<proteinExistence type="inferred from homology"/>
<feature type="compositionally biased region" description="Low complexity" evidence="4">
    <location>
        <begin position="33"/>
        <end position="48"/>
    </location>
</feature>
<evidence type="ECO:0000256" key="2">
    <source>
        <dbReference type="ARBA" id="ARBA00022448"/>
    </source>
</evidence>
<protein>
    <submittedName>
        <fullName evidence="5">Sugar ABC transporter substrate-binding protein</fullName>
    </submittedName>
</protein>
<comment type="caution">
    <text evidence="5">The sequence shown here is derived from an EMBL/GenBank/DDBJ whole genome shotgun (WGS) entry which is preliminary data.</text>
</comment>
<sequence>MLRLRRSMVVLLIICLGIMVLSACSSKKSNEPGSSEGAASESSASASQEENKGDGKKIEIKYWRHDFAPEVDAIKKLIKTFEEKNPNVTVKMEVIPYGDYETKIRTALAAGSPPDIIGLDGPTLAAYAHQDAVIPLDKYMDMDGNKEDIAAPVLESLTYKGKIYAAPLNDASIGMFYNKKLFEKNGIELPSKDPQQAWTWDQVLKAAQKINDPANKIYGIDPGWGLGEGEGSTFVKLPFIWQAGGEILSPDGTQVKGFLDSPESKKGLAFFSSLYNEYKVAAKELPPEAFETGKLGIIVNGPWAISGFATSHPEFKLGEDWDIAPLWKDAKQVTPNGSWNMAITKGSKHPDEAWMFVNWVTGVEGAKVWYQETKNLPARLSTASAFPELSEYPMNIFVEQSSKFAHPRPVTPAYPVVTSSISKLFADIGVANRDIDEAVDEAVNTIDRALQKIK</sequence>
<dbReference type="SUPFAM" id="SSF53850">
    <property type="entry name" value="Periplasmic binding protein-like II"/>
    <property type="match status" value="1"/>
</dbReference>
<dbReference type="InterPro" id="IPR006061">
    <property type="entry name" value="SBP_1_CS"/>
</dbReference>
<evidence type="ECO:0000256" key="1">
    <source>
        <dbReference type="ARBA" id="ARBA00008520"/>
    </source>
</evidence>
<dbReference type="InterPro" id="IPR050490">
    <property type="entry name" value="Bact_solute-bd_prot1"/>
</dbReference>
<keyword evidence="3" id="KW-0732">Signal</keyword>
<keyword evidence="6" id="KW-1185">Reference proteome</keyword>
<evidence type="ECO:0000313" key="6">
    <source>
        <dbReference type="Proteomes" id="UP001493487"/>
    </source>
</evidence>
<evidence type="ECO:0000313" key="5">
    <source>
        <dbReference type="EMBL" id="MEQ4480954.1"/>
    </source>
</evidence>
<accession>A0ABV1KLE7</accession>
<keyword evidence="2" id="KW-0813">Transport</keyword>
<evidence type="ECO:0000256" key="3">
    <source>
        <dbReference type="ARBA" id="ARBA00022729"/>
    </source>
</evidence>
<dbReference type="PROSITE" id="PS51257">
    <property type="entry name" value="PROKAR_LIPOPROTEIN"/>
    <property type="match status" value="1"/>
</dbReference>
<dbReference type="EMBL" id="JASKHM010000001">
    <property type="protein sequence ID" value="MEQ4480954.1"/>
    <property type="molecule type" value="Genomic_DNA"/>
</dbReference>
<dbReference type="Proteomes" id="UP001493487">
    <property type="component" value="Unassembled WGS sequence"/>
</dbReference>
<dbReference type="Pfam" id="PF01547">
    <property type="entry name" value="SBP_bac_1"/>
    <property type="match status" value="1"/>
</dbReference>
<feature type="region of interest" description="Disordered" evidence="4">
    <location>
        <begin position="29"/>
        <end position="53"/>
    </location>
</feature>
<dbReference type="RefSeq" id="WP_232182906.1">
    <property type="nucleotide sequence ID" value="NZ_JAIOAP010000001.1"/>
</dbReference>
<dbReference type="PROSITE" id="PS01037">
    <property type="entry name" value="SBP_BACTERIAL_1"/>
    <property type="match status" value="1"/>
</dbReference>
<reference evidence="5 6" key="1">
    <citation type="journal article" date="2023" name="Genome Announc.">
        <title>Pan-Genome Analyses of the Genus Cohnella and Proposal of the Novel Species Cohnella silvisoli sp. nov., Isolated from Forest Soil.</title>
        <authorList>
            <person name="Wang C."/>
            <person name="Mao L."/>
            <person name="Bao G."/>
            <person name="Zhu H."/>
        </authorList>
    </citation>
    <scope>NUCLEOTIDE SEQUENCE [LARGE SCALE GENOMIC DNA]</scope>
    <source>
        <strain evidence="5 6">NL03-T5-1</strain>
    </source>
</reference>
<dbReference type="PANTHER" id="PTHR43649:SF12">
    <property type="entry name" value="DIACETYLCHITOBIOSE BINDING PROTEIN DASA"/>
    <property type="match status" value="1"/>
</dbReference>